<protein>
    <submittedName>
        <fullName evidence="2">Uncharacterized protein</fullName>
    </submittedName>
</protein>
<keyword evidence="1" id="KW-0812">Transmembrane</keyword>
<organism evidence="2 3">
    <name type="scientific">Solea senegalensis</name>
    <name type="common">Senegalese sole</name>
    <dbReference type="NCBI Taxonomy" id="28829"/>
    <lineage>
        <taxon>Eukaryota</taxon>
        <taxon>Metazoa</taxon>
        <taxon>Chordata</taxon>
        <taxon>Craniata</taxon>
        <taxon>Vertebrata</taxon>
        <taxon>Euteleostomi</taxon>
        <taxon>Actinopterygii</taxon>
        <taxon>Neopterygii</taxon>
        <taxon>Teleostei</taxon>
        <taxon>Neoteleostei</taxon>
        <taxon>Acanthomorphata</taxon>
        <taxon>Carangaria</taxon>
        <taxon>Pleuronectiformes</taxon>
        <taxon>Pleuronectoidei</taxon>
        <taxon>Soleidae</taxon>
        <taxon>Solea</taxon>
    </lineage>
</organism>
<comment type="caution">
    <text evidence="2">The sequence shown here is derived from an EMBL/GenBank/DDBJ whole genome shotgun (WGS) entry which is preliminary data.</text>
</comment>
<feature type="transmembrane region" description="Helical" evidence="1">
    <location>
        <begin position="35"/>
        <end position="54"/>
    </location>
</feature>
<keyword evidence="3" id="KW-1185">Reference proteome</keyword>
<name>A0AAV6T6U5_SOLSE</name>
<dbReference type="EMBL" id="JAGKHQ010000001">
    <property type="protein sequence ID" value="KAG7525189.1"/>
    <property type="molecule type" value="Genomic_DNA"/>
</dbReference>
<accession>A0AAV6T6U5</accession>
<evidence type="ECO:0000313" key="3">
    <source>
        <dbReference type="Proteomes" id="UP000693946"/>
    </source>
</evidence>
<keyword evidence="1" id="KW-1133">Transmembrane helix</keyword>
<proteinExistence type="predicted"/>
<reference evidence="2 3" key="1">
    <citation type="journal article" date="2021" name="Sci. Rep.">
        <title>Chromosome anchoring in Senegalese sole (Solea senegalensis) reveals sex-associated markers and genome rearrangements in flatfish.</title>
        <authorList>
            <person name="Guerrero-Cozar I."/>
            <person name="Gomez-Garrido J."/>
            <person name="Berbel C."/>
            <person name="Martinez-Blanch J.F."/>
            <person name="Alioto T."/>
            <person name="Claros M.G."/>
            <person name="Gagnaire P.A."/>
            <person name="Manchado M."/>
        </authorList>
    </citation>
    <scope>NUCLEOTIDE SEQUENCE [LARGE SCALE GENOMIC DNA]</scope>
    <source>
        <strain evidence="2">Sse05_10M</strain>
    </source>
</reference>
<dbReference type="Proteomes" id="UP000693946">
    <property type="component" value="Linkage Group LG1"/>
</dbReference>
<evidence type="ECO:0000313" key="2">
    <source>
        <dbReference type="EMBL" id="KAG7525189.1"/>
    </source>
</evidence>
<keyword evidence="1" id="KW-0472">Membrane</keyword>
<sequence>MHKDNESIVAFIHDPKMLHSDACFRVSVIKKDRSIGIGTLIVFIVIRIGIDIAFSDITKQYRYQYQ</sequence>
<dbReference type="AlphaFoldDB" id="A0AAV6T6U5"/>
<gene>
    <name evidence="2" type="ORF">JOB18_023253</name>
</gene>
<evidence type="ECO:0000256" key="1">
    <source>
        <dbReference type="SAM" id="Phobius"/>
    </source>
</evidence>